<evidence type="ECO:0000256" key="1">
    <source>
        <dbReference type="SAM" id="MobiDB-lite"/>
    </source>
</evidence>
<dbReference type="EMBL" id="JBCGDC010000083">
    <property type="protein sequence ID" value="MFB6396214.1"/>
    <property type="molecule type" value="Genomic_DNA"/>
</dbReference>
<evidence type="ECO:0000313" key="4">
    <source>
        <dbReference type="Proteomes" id="UP001582793"/>
    </source>
</evidence>
<comment type="caution">
    <text evidence="3">The sequence shown here is derived from an EMBL/GenBank/DDBJ whole genome shotgun (WGS) entry which is preliminary data.</text>
</comment>
<evidence type="ECO:0008006" key="5">
    <source>
        <dbReference type="Google" id="ProtNLM"/>
    </source>
</evidence>
<name>A0ABV5CWS6_9ACTN</name>
<feature type="compositionally biased region" description="Low complexity" evidence="1">
    <location>
        <begin position="135"/>
        <end position="147"/>
    </location>
</feature>
<feature type="region of interest" description="Disordered" evidence="1">
    <location>
        <begin position="125"/>
        <end position="152"/>
    </location>
</feature>
<sequence>MRRLASVLAVALCVTLTACGQSPGGPGDPAPDPDGFAERATAVAENWRARPADAWHTGYLPLQNATVLAGNPKLTADAEMAFNAGWYTLKTTLPTDPPPGGVVRFADGELPTALVGAAEAYRELDQGDPAPCPQQPGGAQPTPTGGPDESVSSAAPCGVLTVTGVELGEVAVLTSRGEARVPAWLFQVAELPVPVARVAVAPADTAALPQVAEPTGAPPAGLVTVQDLSDVDGSQITFRLGIGACDTDPKPFVEEFDDAVVVSGTVTRPTAGACTDQLLFEPVTVTLAAPLGDRPVLDAVTGQPMRLPMFR</sequence>
<keyword evidence="2" id="KW-0732">Signal</keyword>
<evidence type="ECO:0000256" key="2">
    <source>
        <dbReference type="SAM" id="SignalP"/>
    </source>
</evidence>
<feature type="signal peptide" evidence="2">
    <location>
        <begin position="1"/>
        <end position="20"/>
    </location>
</feature>
<organism evidence="3 4">
    <name type="scientific">Polymorphospora lycopeni</name>
    <dbReference type="NCBI Taxonomy" id="3140240"/>
    <lineage>
        <taxon>Bacteria</taxon>
        <taxon>Bacillati</taxon>
        <taxon>Actinomycetota</taxon>
        <taxon>Actinomycetes</taxon>
        <taxon>Micromonosporales</taxon>
        <taxon>Micromonosporaceae</taxon>
        <taxon>Polymorphospora</taxon>
    </lineage>
</organism>
<reference evidence="3 4" key="1">
    <citation type="submission" date="2024-04" db="EMBL/GenBank/DDBJ databases">
        <title>Polymorphospora sp. isolated from Baiyangdian Lake in Xiong'an New Area.</title>
        <authorList>
            <person name="Zhang X."/>
            <person name="Liu J."/>
        </authorList>
    </citation>
    <scope>NUCLEOTIDE SEQUENCE [LARGE SCALE GENOMIC DNA]</scope>
    <source>
        <strain evidence="3 4">2-325</strain>
    </source>
</reference>
<dbReference type="Proteomes" id="UP001582793">
    <property type="component" value="Unassembled WGS sequence"/>
</dbReference>
<evidence type="ECO:0000313" key="3">
    <source>
        <dbReference type="EMBL" id="MFB6396214.1"/>
    </source>
</evidence>
<proteinExistence type="predicted"/>
<accession>A0ABV5CWS6</accession>
<keyword evidence="4" id="KW-1185">Reference proteome</keyword>
<feature type="chain" id="PRO_5045572203" description="Lipoprotein" evidence="2">
    <location>
        <begin position="21"/>
        <end position="311"/>
    </location>
</feature>
<protein>
    <recommendedName>
        <fullName evidence="5">Lipoprotein</fullName>
    </recommendedName>
</protein>
<gene>
    <name evidence="3" type="ORF">AAFH96_24345</name>
</gene>
<dbReference type="RefSeq" id="WP_375735737.1">
    <property type="nucleotide sequence ID" value="NZ_JBCGDC010000083.1"/>
</dbReference>
<dbReference type="PROSITE" id="PS51257">
    <property type="entry name" value="PROKAR_LIPOPROTEIN"/>
    <property type="match status" value="1"/>
</dbReference>